<proteinExistence type="predicted"/>
<evidence type="ECO:0000313" key="2">
    <source>
        <dbReference type="EMBL" id="GBP61035.1"/>
    </source>
</evidence>
<dbReference type="OrthoDB" id="8193815at2759"/>
<evidence type="ECO:0000313" key="3">
    <source>
        <dbReference type="Proteomes" id="UP000299102"/>
    </source>
</evidence>
<dbReference type="EMBL" id="BGZK01000802">
    <property type="protein sequence ID" value="GBP61035.1"/>
    <property type="molecule type" value="Genomic_DNA"/>
</dbReference>
<organism evidence="2 3">
    <name type="scientific">Eumeta variegata</name>
    <name type="common">Bagworm moth</name>
    <name type="synonym">Eumeta japonica</name>
    <dbReference type="NCBI Taxonomy" id="151549"/>
    <lineage>
        <taxon>Eukaryota</taxon>
        <taxon>Metazoa</taxon>
        <taxon>Ecdysozoa</taxon>
        <taxon>Arthropoda</taxon>
        <taxon>Hexapoda</taxon>
        <taxon>Insecta</taxon>
        <taxon>Pterygota</taxon>
        <taxon>Neoptera</taxon>
        <taxon>Endopterygota</taxon>
        <taxon>Lepidoptera</taxon>
        <taxon>Glossata</taxon>
        <taxon>Ditrysia</taxon>
        <taxon>Tineoidea</taxon>
        <taxon>Psychidae</taxon>
        <taxon>Oiketicinae</taxon>
        <taxon>Eumeta</taxon>
    </lineage>
</organism>
<evidence type="ECO:0000256" key="1">
    <source>
        <dbReference type="SAM" id="MobiDB-lite"/>
    </source>
</evidence>
<keyword evidence="3" id="KW-1185">Reference proteome</keyword>
<feature type="region of interest" description="Disordered" evidence="1">
    <location>
        <begin position="131"/>
        <end position="150"/>
    </location>
</feature>
<sequence length="150" mass="17576">MLNIRKIQSIRHTKLRSGTKATDALTYAQKLKWKWARRVAILSDERWTIKATRRRGPSGKRSTGRPLKKWEDDIIETAGPNWIQYSIDMCDNNENTSKAYYYRTLPDEEDTMELNKIGTHKKDFQKYKRVLSKHTQEKKSEDVANSGASR</sequence>
<protein>
    <submittedName>
        <fullName evidence="2">Uncharacterized protein</fullName>
    </submittedName>
</protein>
<reference evidence="2 3" key="1">
    <citation type="journal article" date="2019" name="Commun. Biol.">
        <title>The bagworm genome reveals a unique fibroin gene that provides high tensile strength.</title>
        <authorList>
            <person name="Kono N."/>
            <person name="Nakamura H."/>
            <person name="Ohtoshi R."/>
            <person name="Tomita M."/>
            <person name="Numata K."/>
            <person name="Arakawa K."/>
        </authorList>
    </citation>
    <scope>NUCLEOTIDE SEQUENCE [LARGE SCALE GENOMIC DNA]</scope>
</reference>
<dbReference type="Proteomes" id="UP000299102">
    <property type="component" value="Unassembled WGS sequence"/>
</dbReference>
<dbReference type="AlphaFoldDB" id="A0A4C1XFQ9"/>
<comment type="caution">
    <text evidence="2">The sequence shown here is derived from an EMBL/GenBank/DDBJ whole genome shotgun (WGS) entry which is preliminary data.</text>
</comment>
<gene>
    <name evidence="2" type="ORF">EVAR_51167_1</name>
</gene>
<name>A0A4C1XFQ9_EUMVA</name>
<accession>A0A4C1XFQ9</accession>